<dbReference type="PANTHER" id="PTHR16305:SF28">
    <property type="entry name" value="GUANYLATE CYCLASE DOMAIN-CONTAINING PROTEIN"/>
    <property type="match status" value="1"/>
</dbReference>
<evidence type="ECO:0000259" key="4">
    <source>
        <dbReference type="PROSITE" id="PS50125"/>
    </source>
</evidence>
<evidence type="ECO:0000256" key="2">
    <source>
        <dbReference type="ARBA" id="ARBA00022840"/>
    </source>
</evidence>
<feature type="region of interest" description="Disordered" evidence="3">
    <location>
        <begin position="852"/>
        <end position="873"/>
    </location>
</feature>
<dbReference type="Proteomes" id="UP000001449">
    <property type="component" value="Chromosome 4"/>
</dbReference>
<dbReference type="PROSITE" id="PS50125">
    <property type="entry name" value="GUANYLATE_CYCLASE_2"/>
    <property type="match status" value="2"/>
</dbReference>
<dbReference type="InterPro" id="IPR001054">
    <property type="entry name" value="A/G_cyclase"/>
</dbReference>
<protein>
    <recommendedName>
        <fullName evidence="4">Guanylate cyclase domain-containing protein</fullName>
    </recommendedName>
</protein>
<keyword evidence="6" id="KW-1185">Reference proteome</keyword>
<dbReference type="GO" id="GO:0035556">
    <property type="term" value="P:intracellular signal transduction"/>
    <property type="evidence" value="ECO:0007669"/>
    <property type="project" value="InterPro"/>
</dbReference>
<dbReference type="Gene3D" id="3.40.50.300">
    <property type="entry name" value="P-loop containing nucleotide triphosphate hydrolases"/>
    <property type="match status" value="1"/>
</dbReference>
<dbReference type="OMA" id="DEMSWKV"/>
<proteinExistence type="predicted"/>
<dbReference type="CDD" id="cd07302">
    <property type="entry name" value="CHD"/>
    <property type="match status" value="2"/>
</dbReference>
<dbReference type="GeneID" id="7452211"/>
<evidence type="ECO:0000256" key="1">
    <source>
        <dbReference type="ARBA" id="ARBA00022741"/>
    </source>
</evidence>
<dbReference type="KEGG" id="tps:THAPSDRAFT_22442"/>
<keyword evidence="2" id="KW-0067">ATP-binding</keyword>
<feature type="compositionally biased region" description="Polar residues" evidence="3">
    <location>
        <begin position="859"/>
        <end position="873"/>
    </location>
</feature>
<dbReference type="RefSeq" id="XP_002289513.1">
    <property type="nucleotide sequence ID" value="XM_002289477.1"/>
</dbReference>
<dbReference type="GO" id="GO:0005524">
    <property type="term" value="F:ATP binding"/>
    <property type="evidence" value="ECO:0007669"/>
    <property type="project" value="UniProtKB-KW"/>
</dbReference>
<dbReference type="FunFam" id="3.30.70.1230:FF:000017">
    <property type="entry name" value="Adenylate cyclase type 10"/>
    <property type="match status" value="1"/>
</dbReference>
<evidence type="ECO:0000313" key="6">
    <source>
        <dbReference type="Proteomes" id="UP000001449"/>
    </source>
</evidence>
<reference evidence="5 6" key="1">
    <citation type="journal article" date="2004" name="Science">
        <title>The genome of the diatom Thalassiosira pseudonana: ecology, evolution, and metabolism.</title>
        <authorList>
            <person name="Armbrust E.V."/>
            <person name="Berges J.A."/>
            <person name="Bowler C."/>
            <person name="Green B.R."/>
            <person name="Martinez D."/>
            <person name="Putnam N.H."/>
            <person name="Zhou S."/>
            <person name="Allen A.E."/>
            <person name="Apt K.E."/>
            <person name="Bechner M."/>
            <person name="Brzezinski M.A."/>
            <person name="Chaal B.K."/>
            <person name="Chiovitti A."/>
            <person name="Davis A.K."/>
            <person name="Demarest M.S."/>
            <person name="Detter J.C."/>
            <person name="Glavina T."/>
            <person name="Goodstein D."/>
            <person name="Hadi M.Z."/>
            <person name="Hellsten U."/>
            <person name="Hildebrand M."/>
            <person name="Jenkins B.D."/>
            <person name="Jurka J."/>
            <person name="Kapitonov V.V."/>
            <person name="Kroger N."/>
            <person name="Lau W.W."/>
            <person name="Lane T.W."/>
            <person name="Larimer F.W."/>
            <person name="Lippmeier J.C."/>
            <person name="Lucas S."/>
            <person name="Medina M."/>
            <person name="Montsant A."/>
            <person name="Obornik M."/>
            <person name="Parker M.S."/>
            <person name="Palenik B."/>
            <person name="Pazour G.J."/>
            <person name="Richardson P.M."/>
            <person name="Rynearson T.A."/>
            <person name="Saito M.A."/>
            <person name="Schwartz D.C."/>
            <person name="Thamatrakoln K."/>
            <person name="Valentin K."/>
            <person name="Vardi A."/>
            <person name="Wilkerson F.P."/>
            <person name="Rokhsar D.S."/>
        </authorList>
    </citation>
    <scope>NUCLEOTIDE SEQUENCE [LARGE SCALE GENOMIC DNA]</scope>
    <source>
        <strain evidence="5 6">CCMP1335</strain>
    </source>
</reference>
<dbReference type="HOGENOM" id="CLU_234614_0_0_1"/>
<dbReference type="GO" id="GO:0005737">
    <property type="term" value="C:cytoplasm"/>
    <property type="evidence" value="ECO:0000318"/>
    <property type="project" value="GO_Central"/>
</dbReference>
<dbReference type="PaxDb" id="35128-Thaps22442"/>
<feature type="domain" description="Guanylate cyclase" evidence="4">
    <location>
        <begin position="253"/>
        <end position="448"/>
    </location>
</feature>
<dbReference type="SUPFAM" id="SSF52540">
    <property type="entry name" value="P-loop containing nucleoside triphosphate hydrolases"/>
    <property type="match status" value="1"/>
</dbReference>
<dbReference type="InterPro" id="IPR041664">
    <property type="entry name" value="AAA_16"/>
</dbReference>
<dbReference type="STRING" id="35128.B8C0E5"/>
<feature type="region of interest" description="Disordered" evidence="3">
    <location>
        <begin position="1"/>
        <end position="73"/>
    </location>
</feature>
<dbReference type="InterPro" id="IPR029787">
    <property type="entry name" value="Nucleotide_cyclase"/>
</dbReference>
<dbReference type="SUPFAM" id="SSF55073">
    <property type="entry name" value="Nucleotide cyclase"/>
    <property type="match status" value="2"/>
</dbReference>
<accession>B8C0E5</accession>
<evidence type="ECO:0000313" key="5">
    <source>
        <dbReference type="EMBL" id="EED93050.1"/>
    </source>
</evidence>
<dbReference type="Gene3D" id="3.30.70.1230">
    <property type="entry name" value="Nucleotide cyclase"/>
    <property type="match status" value="2"/>
</dbReference>
<feature type="region of interest" description="Disordered" evidence="3">
    <location>
        <begin position="374"/>
        <end position="396"/>
    </location>
</feature>
<gene>
    <name evidence="5" type="ORF">THAPSDRAFT_22442</name>
</gene>
<dbReference type="InterPro" id="IPR027417">
    <property type="entry name" value="P-loop_NTPase"/>
</dbReference>
<dbReference type="EMBL" id="CM000641">
    <property type="protein sequence ID" value="EED93050.1"/>
    <property type="molecule type" value="Genomic_DNA"/>
</dbReference>
<reference evidence="5 6" key="2">
    <citation type="journal article" date="2008" name="Nature">
        <title>The Phaeodactylum genome reveals the evolutionary history of diatom genomes.</title>
        <authorList>
            <person name="Bowler C."/>
            <person name="Allen A.E."/>
            <person name="Badger J.H."/>
            <person name="Grimwood J."/>
            <person name="Jabbari K."/>
            <person name="Kuo A."/>
            <person name="Maheswari U."/>
            <person name="Martens C."/>
            <person name="Maumus F."/>
            <person name="Otillar R.P."/>
            <person name="Rayko E."/>
            <person name="Salamov A."/>
            <person name="Vandepoele K."/>
            <person name="Beszteri B."/>
            <person name="Gruber A."/>
            <person name="Heijde M."/>
            <person name="Katinka M."/>
            <person name="Mock T."/>
            <person name="Valentin K."/>
            <person name="Verret F."/>
            <person name="Berges J.A."/>
            <person name="Brownlee C."/>
            <person name="Cadoret J.P."/>
            <person name="Chiovitti A."/>
            <person name="Choi C.J."/>
            <person name="Coesel S."/>
            <person name="De Martino A."/>
            <person name="Detter J.C."/>
            <person name="Durkin C."/>
            <person name="Falciatore A."/>
            <person name="Fournet J."/>
            <person name="Haruta M."/>
            <person name="Huysman M.J."/>
            <person name="Jenkins B.D."/>
            <person name="Jiroutova K."/>
            <person name="Jorgensen R.E."/>
            <person name="Joubert Y."/>
            <person name="Kaplan A."/>
            <person name="Kroger N."/>
            <person name="Kroth P.G."/>
            <person name="La Roche J."/>
            <person name="Lindquist E."/>
            <person name="Lommer M."/>
            <person name="Martin-Jezequel V."/>
            <person name="Lopez P.J."/>
            <person name="Lucas S."/>
            <person name="Mangogna M."/>
            <person name="McGinnis K."/>
            <person name="Medlin L.K."/>
            <person name="Montsant A."/>
            <person name="Oudot-Le Secq M.P."/>
            <person name="Napoli C."/>
            <person name="Obornik M."/>
            <person name="Parker M.S."/>
            <person name="Petit J.L."/>
            <person name="Porcel B.M."/>
            <person name="Poulsen N."/>
            <person name="Robison M."/>
            <person name="Rychlewski L."/>
            <person name="Rynearson T.A."/>
            <person name="Schmutz J."/>
            <person name="Shapiro H."/>
            <person name="Siaut M."/>
            <person name="Stanley M."/>
            <person name="Sussman M.R."/>
            <person name="Taylor A.R."/>
            <person name="Vardi A."/>
            <person name="von Dassow P."/>
            <person name="Vyverman W."/>
            <person name="Willis A."/>
            <person name="Wyrwicz L.S."/>
            <person name="Rokhsar D.S."/>
            <person name="Weissenbach J."/>
            <person name="Armbrust E.V."/>
            <person name="Green B.R."/>
            <person name="Van de Peer Y."/>
            <person name="Grigoriev I.V."/>
        </authorList>
    </citation>
    <scope>NUCLEOTIDE SEQUENCE [LARGE SCALE GENOMIC DNA]</scope>
    <source>
        <strain evidence="5 6">CCMP1335</strain>
    </source>
</reference>
<name>B8C0E5_THAPS</name>
<dbReference type="GO" id="GO:0009190">
    <property type="term" value="P:cyclic nucleotide biosynthetic process"/>
    <property type="evidence" value="ECO:0007669"/>
    <property type="project" value="InterPro"/>
</dbReference>
<dbReference type="InParanoid" id="B8C0E5"/>
<keyword evidence="1" id="KW-0547">Nucleotide-binding</keyword>
<dbReference type="eggNOG" id="ENOG502QPPT">
    <property type="taxonomic scope" value="Eukaryota"/>
</dbReference>
<sequence length="1714" mass="190379">MSTDEAAGAIGNTDDTDQDRGSSSVPQDKETTHHPPPMSINSIDYMSDDAESVYSSVMSDDDDENDRSLNFSGLGHSHDISDLANCTASGDAGESADDFEDDKAQMIANLMKNHSQIVTSSLVERSSLIQSVIWLSQHVPECVLQYLFDTIRRERKEILKPERGRNNTKKPAETTTVDVNVGETANVEGGDASRCVDGVKDPLAELTHDLERQLLDDPIDHFNMSKGGQSFSTSHSSGVRECSLPIAKHHISALLFVDMSGFTKISTILDVESLSNAINSYFQLIVNEVTSHGGDILKFAGDAIFAEWKVSRHKPHQNLEYCVSQAAECAASIVANCSDYPIFSKSGGKKRATLRSDVMTRYGSTGASFRSLRSSLHSTDSGGDEEGGKESNRRSSLGAVAAPMKMATLNVKCGIGVGHIAGIHVGDNVSRREYLILGDPIDQVALAEGAATHGEVFASPEALEVLLKSCTLEGDFALAISKKRPMRIAVRREQFFQIQFKKSRRGSAMSHDPGNLFFRCEDLGYAELLWLKRMISLYVHPVVVNDENENDSQIRRETDHERHLAEAELRNVYVIFITPIIEHRLTGDKEKDKQLFNQLNSIMNVTTRELDRVKGHLRQFIVDDKGVVLIATFGLRGSTFPNMISQRALPVTFSISHALHEELGIKCTIGGTFGRAYCGVVGGLKRHEFAVLGPSVNLAARLMGNEANPGILVDKNVRLLTSQVYFKPLPPVNAKGYDEPVPIFEPIRSADSQWGKVKKNFIGRAEEVKQIMQVAKDMSSDGSKSSKFIFVSASSGTGKSTMMVQATERVRAMMKKMKKRVIVTRNISNDGDSRVPFSLFRSIFRDILSQMKHDDDDSTQTGSRQNLSSGNSDDFSISDQWDALSLHSYSTRESVMSTDASRFRYICNELNAPPDFVEVVGRRLLGLRDKSVENAAAHSGTPNLDKIVDFMADAFIRCTKHANLALLALDDVHWMDEMSWKVVEAIYNRGANVLILCGSRPIDVNPLRLDPKFWSSLQESKVDRYLELFLNPLSEFEVQEMIAITLQLEVDEIDSSFSRNVFTTSGGMPHYLSYVLETIKRDELAMRLENGLMGLKNAASEDTKLGFGSVSELLLYRLDTLDASVRNALHLAAVLGTEFEFIDAALVYEEMFSVQESGRVMATMALRDSFDIAVEEGIIEESLTLGDDDEVDEDVEEALESKDALCASLGNVMISLTGRKAHPSYAENRRYRFTHDSWKTSILNVMLDERIQEIHEQVAITLERELGAEARNQDDFEKQIRIFKHWNSSGHFTNASELALKIGGQLMLLGLNTQSILLFDDVLNTLKDEDVDQHVETYGGISAQVLNAIDVIELENLIKLNVAKGKAFSTLGKAKCGAKAMQSALDILQYAPCANNLSFDRSVSFPIFSGLFVVLKMGAIRDDAECSYEKDLCKKFVEQARLNGDPVHYGRAIAMEGETLGRLNNFEQALETLEVLKRIYNIETQHEAICKAYGSDRCAQLFSHSINWNSALGRSEAALETSRYIIDELFPKSDPKNVHNSFCLFYSSIIAMKENGMALQARDVMILRIVEPFDEHFGSGGSTFSKPLFYPILMLLDLQGNQDRPVERIDEYFEWVSDEKNFTICSAFFESAWAAISVSPNVILGEVCYYLAKRSKDVEVRNRLIRNGAGVIAKAVAATESLPWANMYAKKKLQEMKSLAEECNCCLDESDSSS</sequence>
<dbReference type="PANTHER" id="PTHR16305">
    <property type="entry name" value="TESTICULAR SOLUBLE ADENYLYL CYCLASE"/>
    <property type="match status" value="1"/>
</dbReference>
<organism evidence="5 6">
    <name type="scientific">Thalassiosira pseudonana</name>
    <name type="common">Marine diatom</name>
    <name type="synonym">Cyclotella nana</name>
    <dbReference type="NCBI Taxonomy" id="35128"/>
    <lineage>
        <taxon>Eukaryota</taxon>
        <taxon>Sar</taxon>
        <taxon>Stramenopiles</taxon>
        <taxon>Ochrophyta</taxon>
        <taxon>Bacillariophyta</taxon>
        <taxon>Coscinodiscophyceae</taxon>
        <taxon>Thalassiosirophycidae</taxon>
        <taxon>Thalassiosirales</taxon>
        <taxon>Thalassiosiraceae</taxon>
        <taxon>Thalassiosira</taxon>
    </lineage>
</organism>
<feature type="domain" description="Guanylate cyclase" evidence="4">
    <location>
        <begin position="574"/>
        <end position="703"/>
    </location>
</feature>
<dbReference type="GO" id="GO:0004016">
    <property type="term" value="F:adenylate cyclase activity"/>
    <property type="evidence" value="ECO:0000318"/>
    <property type="project" value="GO_Central"/>
</dbReference>
<dbReference type="Pfam" id="PF13191">
    <property type="entry name" value="AAA_16"/>
    <property type="match status" value="1"/>
</dbReference>
<evidence type="ECO:0000256" key="3">
    <source>
        <dbReference type="SAM" id="MobiDB-lite"/>
    </source>
</evidence>